<evidence type="ECO:0000313" key="2">
    <source>
        <dbReference type="Proteomes" id="UP001592581"/>
    </source>
</evidence>
<dbReference type="Proteomes" id="UP001592581">
    <property type="component" value="Unassembled WGS sequence"/>
</dbReference>
<dbReference type="InterPro" id="IPR023214">
    <property type="entry name" value="HAD_sf"/>
</dbReference>
<dbReference type="NCBIfam" id="TIGR01509">
    <property type="entry name" value="HAD-SF-IA-v3"/>
    <property type="match status" value="1"/>
</dbReference>
<dbReference type="EMBL" id="JBEUKS010000015">
    <property type="protein sequence ID" value="MFC1443166.1"/>
    <property type="molecule type" value="Genomic_DNA"/>
</dbReference>
<sequence length="214" mass="23465">MTRIQHVLFDADGVLQSVPGGWYTAMEPYLGARARDFLHKTWKDELPSLAGQGDYMPLLAAALVEYGVTTPVETVYRNVWHNIAIVAETFEIVDALRRCGYGVHLGTNQEQHRARYMRTALGYDDLFDVSCYSCELGVAKPEAAFFTEAARLIGAPPQTILFIDDSADNVDGARVAGLAADRWDHGQGQLSLLGLLAEHGIELPSVPGPVESQF</sequence>
<organism evidence="1 2">
    <name type="scientific">Streptacidiphilus jeojiensis</name>
    <dbReference type="NCBI Taxonomy" id="3229225"/>
    <lineage>
        <taxon>Bacteria</taxon>
        <taxon>Bacillati</taxon>
        <taxon>Actinomycetota</taxon>
        <taxon>Actinomycetes</taxon>
        <taxon>Kitasatosporales</taxon>
        <taxon>Streptomycetaceae</taxon>
        <taxon>Streptacidiphilus</taxon>
    </lineage>
</organism>
<keyword evidence="1" id="KW-0378">Hydrolase</keyword>
<dbReference type="Gene3D" id="3.40.50.1000">
    <property type="entry name" value="HAD superfamily/HAD-like"/>
    <property type="match status" value="1"/>
</dbReference>
<gene>
    <name evidence="1" type="ORF">ABUW04_33510</name>
</gene>
<keyword evidence="2" id="KW-1185">Reference proteome</keyword>
<evidence type="ECO:0000313" key="1">
    <source>
        <dbReference type="EMBL" id="MFC1443166.1"/>
    </source>
</evidence>
<dbReference type="Pfam" id="PF00702">
    <property type="entry name" value="Hydrolase"/>
    <property type="match status" value="1"/>
</dbReference>
<dbReference type="InterPro" id="IPR006439">
    <property type="entry name" value="HAD-SF_hydro_IA"/>
</dbReference>
<reference evidence="1 2" key="1">
    <citation type="submission" date="2024-06" db="EMBL/GenBank/DDBJ databases">
        <authorList>
            <person name="Lee S.D."/>
        </authorList>
    </citation>
    <scope>NUCLEOTIDE SEQUENCE [LARGE SCALE GENOMIC DNA]</scope>
    <source>
        <strain evidence="1 2">N1-10</strain>
    </source>
</reference>
<dbReference type="SFLD" id="SFLDS00003">
    <property type="entry name" value="Haloacid_Dehalogenase"/>
    <property type="match status" value="1"/>
</dbReference>
<dbReference type="PANTHER" id="PTHR43611:SF3">
    <property type="entry name" value="FLAVIN MONONUCLEOTIDE HYDROLASE 1, CHLOROPLATIC"/>
    <property type="match status" value="1"/>
</dbReference>
<dbReference type="RefSeq" id="WP_380568218.1">
    <property type="nucleotide sequence ID" value="NZ_JBEUKS010000015.1"/>
</dbReference>
<protein>
    <submittedName>
        <fullName evidence="1">HAD-IA family hydrolase</fullName>
    </submittedName>
</protein>
<name>A0ABV6XY47_9ACTN</name>
<dbReference type="InterPro" id="IPR036412">
    <property type="entry name" value="HAD-like_sf"/>
</dbReference>
<dbReference type="PRINTS" id="PR00413">
    <property type="entry name" value="HADHALOGNASE"/>
</dbReference>
<comment type="caution">
    <text evidence="1">The sequence shown here is derived from an EMBL/GenBank/DDBJ whole genome shotgun (WGS) entry which is preliminary data.</text>
</comment>
<dbReference type="PANTHER" id="PTHR43611">
    <property type="entry name" value="ALPHA-D-GLUCOSE 1-PHOSPHATE PHOSPHATASE"/>
    <property type="match status" value="1"/>
</dbReference>
<proteinExistence type="predicted"/>
<accession>A0ABV6XY47</accession>
<dbReference type="SUPFAM" id="SSF56784">
    <property type="entry name" value="HAD-like"/>
    <property type="match status" value="1"/>
</dbReference>
<dbReference type="GO" id="GO:0016787">
    <property type="term" value="F:hydrolase activity"/>
    <property type="evidence" value="ECO:0007669"/>
    <property type="project" value="UniProtKB-KW"/>
</dbReference>
<dbReference type="SFLD" id="SFLDG01129">
    <property type="entry name" value="C1.5:_HAD__Beta-PGM__Phosphata"/>
    <property type="match status" value="1"/>
</dbReference>